<organism evidence="1 2">
    <name type="scientific">Hypoxylon rubiginosum</name>
    <dbReference type="NCBI Taxonomy" id="110542"/>
    <lineage>
        <taxon>Eukaryota</taxon>
        <taxon>Fungi</taxon>
        <taxon>Dikarya</taxon>
        <taxon>Ascomycota</taxon>
        <taxon>Pezizomycotina</taxon>
        <taxon>Sordariomycetes</taxon>
        <taxon>Xylariomycetidae</taxon>
        <taxon>Xylariales</taxon>
        <taxon>Hypoxylaceae</taxon>
        <taxon>Hypoxylon</taxon>
    </lineage>
</organism>
<dbReference type="Proteomes" id="UP001497700">
    <property type="component" value="Unassembled WGS sequence"/>
</dbReference>
<reference evidence="1 2" key="1">
    <citation type="journal article" date="2022" name="New Phytol.">
        <title>Ecological generalism drives hyperdiversity of secondary metabolite gene clusters in xylarialean endophytes.</title>
        <authorList>
            <person name="Franco M.E.E."/>
            <person name="Wisecaver J.H."/>
            <person name="Arnold A.E."/>
            <person name="Ju Y.M."/>
            <person name="Slot J.C."/>
            <person name="Ahrendt S."/>
            <person name="Moore L.P."/>
            <person name="Eastman K.E."/>
            <person name="Scott K."/>
            <person name="Konkel Z."/>
            <person name="Mondo S.J."/>
            <person name="Kuo A."/>
            <person name="Hayes R.D."/>
            <person name="Haridas S."/>
            <person name="Andreopoulos B."/>
            <person name="Riley R."/>
            <person name="LaButti K."/>
            <person name="Pangilinan J."/>
            <person name="Lipzen A."/>
            <person name="Amirebrahimi M."/>
            <person name="Yan J."/>
            <person name="Adam C."/>
            <person name="Keymanesh K."/>
            <person name="Ng V."/>
            <person name="Louie K."/>
            <person name="Northen T."/>
            <person name="Drula E."/>
            <person name="Henrissat B."/>
            <person name="Hsieh H.M."/>
            <person name="Youens-Clark K."/>
            <person name="Lutzoni F."/>
            <person name="Miadlikowska J."/>
            <person name="Eastwood D.C."/>
            <person name="Hamelin R.C."/>
            <person name="Grigoriev I.V."/>
            <person name="U'Ren J.M."/>
        </authorList>
    </citation>
    <scope>NUCLEOTIDE SEQUENCE [LARGE SCALE GENOMIC DNA]</scope>
    <source>
        <strain evidence="1 2">CBS 119005</strain>
    </source>
</reference>
<dbReference type="EMBL" id="MU393553">
    <property type="protein sequence ID" value="KAI4861395.1"/>
    <property type="molecule type" value="Genomic_DNA"/>
</dbReference>
<name>A0ACB9YRJ7_9PEZI</name>
<protein>
    <submittedName>
        <fullName evidence="1">Uncharacterized protein</fullName>
    </submittedName>
</protein>
<sequence>MYTFMYVISGRLWPPPADFLLNTERYYTGQLIVLIFFYTGLWSVKLSFLIFFRRLGQNIDKQKYLWWPVLFFTLATYFVCIGDIPYKCLVGSLDEIVVKCSPGENIKFTLDTLKVNCSLDVLSDFLIMIIPITLIWNVRIRWEKKLALMGIFSLVLVTMAISIVRVVVNSGLTTSSIVQVTDTNGLTKQPDTSWLYLWSSIEQCVAIIIAGLSAFPRLFSGSNNNSKPQFTPSDTYKDRMRRRQRPQSQVELHAVTTISDEERLYYASTASLPSQRLELSQIEAQK</sequence>
<accession>A0ACB9YRJ7</accession>
<evidence type="ECO:0000313" key="2">
    <source>
        <dbReference type="Proteomes" id="UP001497700"/>
    </source>
</evidence>
<proteinExistence type="predicted"/>
<evidence type="ECO:0000313" key="1">
    <source>
        <dbReference type="EMBL" id="KAI4861395.1"/>
    </source>
</evidence>
<gene>
    <name evidence="1" type="ORF">F4820DRAFT_68069</name>
</gene>
<keyword evidence="2" id="KW-1185">Reference proteome</keyword>
<comment type="caution">
    <text evidence="1">The sequence shown here is derived from an EMBL/GenBank/DDBJ whole genome shotgun (WGS) entry which is preliminary data.</text>
</comment>